<feature type="domain" description="PD-(D/E)XK endonuclease-like" evidence="5">
    <location>
        <begin position="31"/>
        <end position="280"/>
    </location>
</feature>
<keyword evidence="6" id="KW-0378">Hydrolase</keyword>
<dbReference type="Pfam" id="PF12705">
    <property type="entry name" value="PDDEXK_1"/>
    <property type="match status" value="1"/>
</dbReference>
<keyword evidence="1" id="KW-0227">DNA damage</keyword>
<comment type="caution">
    <text evidence="6">The sequence shown here is derived from an EMBL/GenBank/DDBJ whole genome shotgun (WGS) entry which is preliminary data.</text>
</comment>
<dbReference type="GO" id="GO:0004527">
    <property type="term" value="F:exonuclease activity"/>
    <property type="evidence" value="ECO:0007669"/>
    <property type="project" value="UniProtKB-KW"/>
</dbReference>
<name>A0ABP9HIC1_9ACTN</name>
<dbReference type="InterPro" id="IPR011335">
    <property type="entry name" value="Restrct_endonuc-II-like"/>
</dbReference>
<dbReference type="EMBL" id="BAABIL010000149">
    <property type="protein sequence ID" value="GAA4971621.1"/>
    <property type="molecule type" value="Genomic_DNA"/>
</dbReference>
<dbReference type="Proteomes" id="UP001501195">
    <property type="component" value="Unassembled WGS sequence"/>
</dbReference>
<evidence type="ECO:0000256" key="2">
    <source>
        <dbReference type="ARBA" id="ARBA00022806"/>
    </source>
</evidence>
<dbReference type="RefSeq" id="WP_345711451.1">
    <property type="nucleotide sequence ID" value="NZ_BAABIL010000149.1"/>
</dbReference>
<dbReference type="InterPro" id="IPR011604">
    <property type="entry name" value="PDDEXK-like_dom_sf"/>
</dbReference>
<evidence type="ECO:0000313" key="6">
    <source>
        <dbReference type="EMBL" id="GAA4971621.1"/>
    </source>
</evidence>
<reference evidence="7" key="1">
    <citation type="journal article" date="2019" name="Int. J. Syst. Evol. Microbiol.">
        <title>The Global Catalogue of Microorganisms (GCM) 10K type strain sequencing project: providing services to taxonomists for standard genome sequencing and annotation.</title>
        <authorList>
            <consortium name="The Broad Institute Genomics Platform"/>
            <consortium name="The Broad Institute Genome Sequencing Center for Infectious Disease"/>
            <person name="Wu L."/>
            <person name="Ma J."/>
        </authorList>
    </citation>
    <scope>NUCLEOTIDE SEQUENCE [LARGE SCALE GENOMIC DNA]</scope>
    <source>
        <strain evidence="7">JCM 18126</strain>
    </source>
</reference>
<organism evidence="6 7">
    <name type="scientific">Kineococcus glutinatus</name>
    <dbReference type="NCBI Taxonomy" id="1070872"/>
    <lineage>
        <taxon>Bacteria</taxon>
        <taxon>Bacillati</taxon>
        <taxon>Actinomycetota</taxon>
        <taxon>Actinomycetes</taxon>
        <taxon>Kineosporiales</taxon>
        <taxon>Kineosporiaceae</taxon>
        <taxon>Kineococcus</taxon>
    </lineage>
</organism>
<keyword evidence="3" id="KW-0234">DNA repair</keyword>
<keyword evidence="6" id="KW-0540">Nuclease</keyword>
<gene>
    <name evidence="6" type="ORF">GCM10023225_11660</name>
</gene>
<keyword evidence="6" id="KW-0269">Exonuclease</keyword>
<keyword evidence="2" id="KW-0547">Nucleotide-binding</keyword>
<evidence type="ECO:0000259" key="5">
    <source>
        <dbReference type="Pfam" id="PF12705"/>
    </source>
</evidence>
<proteinExistence type="predicted"/>
<evidence type="ECO:0000256" key="1">
    <source>
        <dbReference type="ARBA" id="ARBA00022763"/>
    </source>
</evidence>
<protein>
    <submittedName>
        <fullName evidence="6">RecB family exonuclease</fullName>
    </submittedName>
</protein>
<feature type="region of interest" description="Disordered" evidence="4">
    <location>
        <begin position="284"/>
        <end position="310"/>
    </location>
</feature>
<keyword evidence="2" id="KW-0347">Helicase</keyword>
<evidence type="ECO:0000256" key="3">
    <source>
        <dbReference type="ARBA" id="ARBA00023204"/>
    </source>
</evidence>
<evidence type="ECO:0000313" key="7">
    <source>
        <dbReference type="Proteomes" id="UP001501195"/>
    </source>
</evidence>
<dbReference type="InterPro" id="IPR038726">
    <property type="entry name" value="PDDEXK_AddAB-type"/>
</dbReference>
<accession>A0ABP9HIC1</accession>
<evidence type="ECO:0000256" key="4">
    <source>
        <dbReference type="SAM" id="MobiDB-lite"/>
    </source>
</evidence>
<sequence>MRTATGPGGEQHQAASVPDPEPAGPVRRGALSPSRASDFMQCPLLYRFRVLDRIPEAPSPAAVRGTVVHAVLERLFDLPPAERTAPAARAMVAGQWESLREREPQLAGLFDETSPTAAAELASWLRSAEELLERYFELEDPTRLQPAERELRVEALLEDGLVLRGIVDRLDVAPGGELRVVDYKTGRAPSELFEAKALFQMRFYALVIWRLRGVVPRQLQLVYLGSGDVLRHTPDEAQLLATERKVRAVWAAIERATAAGDWRPSPGKLCKWCDHQVRCPAFGGTPPPRPPGAVPLPVVAPAAAGGPDPA</sequence>
<feature type="compositionally biased region" description="Low complexity" evidence="4">
    <location>
        <begin position="295"/>
        <end position="310"/>
    </location>
</feature>
<dbReference type="Gene3D" id="3.90.320.10">
    <property type="match status" value="1"/>
</dbReference>
<feature type="compositionally biased region" description="Pro residues" evidence="4">
    <location>
        <begin position="285"/>
        <end position="294"/>
    </location>
</feature>
<keyword evidence="7" id="KW-1185">Reference proteome</keyword>
<dbReference type="SUPFAM" id="SSF52980">
    <property type="entry name" value="Restriction endonuclease-like"/>
    <property type="match status" value="1"/>
</dbReference>
<feature type="region of interest" description="Disordered" evidence="4">
    <location>
        <begin position="1"/>
        <end position="33"/>
    </location>
</feature>
<keyword evidence="2" id="KW-0067">ATP-binding</keyword>